<dbReference type="InterPro" id="IPR004162">
    <property type="entry name" value="SINA-like_animal"/>
</dbReference>
<dbReference type="KEGG" id="phu:Phum_PHUM003130"/>
<dbReference type="SUPFAM" id="SSF57850">
    <property type="entry name" value="RING/U-box"/>
    <property type="match status" value="1"/>
</dbReference>
<evidence type="ECO:0000256" key="3">
    <source>
        <dbReference type="ARBA" id="ARBA00022833"/>
    </source>
</evidence>
<reference evidence="7" key="1">
    <citation type="submission" date="2007-04" db="EMBL/GenBank/DDBJ databases">
        <title>Annotation of Pediculus humanus corporis strain USDA.</title>
        <authorList>
            <person name="Kirkness E."/>
            <person name="Hannick L."/>
            <person name="Hass B."/>
            <person name="Bruggner R."/>
            <person name="Lawson D."/>
            <person name="Bidwell S."/>
            <person name="Joardar V."/>
            <person name="Caler E."/>
            <person name="Walenz B."/>
            <person name="Inman J."/>
            <person name="Schobel S."/>
            <person name="Galinsky K."/>
            <person name="Amedeo P."/>
            <person name="Strausberg R."/>
        </authorList>
    </citation>
    <scope>NUCLEOTIDE SEQUENCE</scope>
    <source>
        <strain evidence="7">USDA</strain>
    </source>
</reference>
<dbReference type="Gene3D" id="3.30.40.10">
    <property type="entry name" value="Zinc/RING finger domain, C3HC4 (zinc finger)"/>
    <property type="match status" value="1"/>
</dbReference>
<evidence type="ECO:0000256" key="1">
    <source>
        <dbReference type="ARBA" id="ARBA00022723"/>
    </source>
</evidence>
<feature type="domain" description="PDZ" evidence="6">
    <location>
        <begin position="35"/>
        <end position="118"/>
    </location>
</feature>
<dbReference type="PANTHER" id="PTHR45877">
    <property type="entry name" value="E3 UBIQUITIN-PROTEIN LIGASE SIAH2"/>
    <property type="match status" value="1"/>
</dbReference>
<keyword evidence="1" id="KW-0479">Metal-binding</keyword>
<dbReference type="PROSITE" id="PS50089">
    <property type="entry name" value="ZF_RING_2"/>
    <property type="match status" value="1"/>
</dbReference>
<dbReference type="CTD" id="8233349"/>
<evidence type="ECO:0000313" key="8">
    <source>
        <dbReference type="EnsemblMetazoa" id="PHUM003130-PA"/>
    </source>
</evidence>
<dbReference type="InterPro" id="IPR013083">
    <property type="entry name" value="Znf_RING/FYVE/PHD"/>
</dbReference>
<dbReference type="InterPro" id="IPR049548">
    <property type="entry name" value="Sina-like_RING"/>
</dbReference>
<dbReference type="InParanoid" id="E0V915"/>
<dbReference type="EnsemblMetazoa" id="PHUM003130-RA">
    <property type="protein sequence ID" value="PHUM003130-PA"/>
    <property type="gene ID" value="PHUM003130"/>
</dbReference>
<dbReference type="GO" id="GO:0031624">
    <property type="term" value="F:ubiquitin conjugating enzyme binding"/>
    <property type="evidence" value="ECO:0007669"/>
    <property type="project" value="TreeGrafter"/>
</dbReference>
<dbReference type="CDD" id="cd16571">
    <property type="entry name" value="RING-HC_SIAHs"/>
    <property type="match status" value="1"/>
</dbReference>
<evidence type="ECO:0000259" key="5">
    <source>
        <dbReference type="PROSITE" id="PS50089"/>
    </source>
</evidence>
<dbReference type="OrthoDB" id="10009200at2759"/>
<dbReference type="SMART" id="SM00228">
    <property type="entry name" value="PDZ"/>
    <property type="match status" value="1"/>
</dbReference>
<gene>
    <name evidence="8" type="primary">8233349</name>
    <name evidence="7" type="ORF">Phum_PHUM003130</name>
</gene>
<sequence>MDGKCQQQPDENENFYIKMILFIFNESDNNSGNQQIRLCEITRTSGSCGFNLTKSKWDPYPWVSNVDCGSPAENAGVQTGDCLLEVNGEDVLGLRVVEVASKVKARDEKVTVMLWNSGVDSNCSSETLCCGPMPTNLQRLSSCMSNIVAALECPICLETIPAPAHQCVNGHLICFKCRIKTEKCPVCRIKLSRGRSLLADQVYNSLIDAFDLRNQEESKRRKILKQKLFGHKNGSTKNKIPDVKFSIINSPASKFLNKIMKTGKCSSAENLSITSSTEKISKLLLTPQDDLHLGLKSKSLSTNEIFEIDTQHFTRTPSILSSRPGSGLLDVQSLTYSKKSASCHGSAHDFHKKLMAEIKNKELLREKENCCCPCDPTCENEMTPSTLMKHIQEYHEGPVLHFLKPHVELLLPLPYPNTTVLTVTSYNTVFIIKILDYSCKSDNNYLWIWSLNSDKNFMANVTIQEEKLIITSECSVIPIQSVGWQKIVNENLGFLINSQENGMKLQIEILPHNY</sequence>
<dbReference type="eggNOG" id="KOG3528">
    <property type="taxonomic scope" value="Eukaryota"/>
</dbReference>
<name>E0V915_PEDHC</name>
<dbReference type="HOGENOM" id="CLU_044405_0_0_1"/>
<dbReference type="GO" id="GO:0005737">
    <property type="term" value="C:cytoplasm"/>
    <property type="evidence" value="ECO:0007669"/>
    <property type="project" value="TreeGrafter"/>
</dbReference>
<dbReference type="InterPro" id="IPR001478">
    <property type="entry name" value="PDZ"/>
</dbReference>
<dbReference type="PROSITE" id="PS50106">
    <property type="entry name" value="PDZ"/>
    <property type="match status" value="1"/>
</dbReference>
<dbReference type="SUPFAM" id="SSF50156">
    <property type="entry name" value="PDZ domain-like"/>
    <property type="match status" value="1"/>
</dbReference>
<dbReference type="InterPro" id="IPR036034">
    <property type="entry name" value="PDZ_sf"/>
</dbReference>
<protein>
    <submittedName>
        <fullName evidence="7 8">Uncharacterized protein</fullName>
    </submittedName>
</protein>
<dbReference type="PANTHER" id="PTHR45877:SF2">
    <property type="entry name" value="E3 UBIQUITIN-PROTEIN LIGASE SINA-RELATED"/>
    <property type="match status" value="1"/>
</dbReference>
<dbReference type="Gene3D" id="2.30.42.10">
    <property type="match status" value="1"/>
</dbReference>
<dbReference type="Pfam" id="PF21362">
    <property type="entry name" value="Sina_RING"/>
    <property type="match status" value="1"/>
</dbReference>
<dbReference type="EMBL" id="AAZO01000041">
    <property type="status" value="NOT_ANNOTATED_CDS"/>
    <property type="molecule type" value="Genomic_DNA"/>
</dbReference>
<dbReference type="InterPro" id="IPR001841">
    <property type="entry name" value="Znf_RING"/>
</dbReference>
<dbReference type="OMA" id="CEITRTS"/>
<dbReference type="GO" id="GO:0061630">
    <property type="term" value="F:ubiquitin protein ligase activity"/>
    <property type="evidence" value="ECO:0007669"/>
    <property type="project" value="TreeGrafter"/>
</dbReference>
<dbReference type="VEuPathDB" id="VectorBase:PHUM003130"/>
<dbReference type="GO" id="GO:0043161">
    <property type="term" value="P:proteasome-mediated ubiquitin-dependent protein catabolic process"/>
    <property type="evidence" value="ECO:0007669"/>
    <property type="project" value="TreeGrafter"/>
</dbReference>
<keyword evidence="2 4" id="KW-0863">Zinc-finger</keyword>
<evidence type="ECO:0000259" key="6">
    <source>
        <dbReference type="PROSITE" id="PS50106"/>
    </source>
</evidence>
<feature type="domain" description="RING-type" evidence="5">
    <location>
        <begin position="153"/>
        <end position="188"/>
    </location>
</feature>
<dbReference type="GO" id="GO:0008270">
    <property type="term" value="F:zinc ion binding"/>
    <property type="evidence" value="ECO:0007669"/>
    <property type="project" value="UniProtKB-KW"/>
</dbReference>
<dbReference type="AlphaFoldDB" id="E0V915"/>
<proteinExistence type="predicted"/>
<evidence type="ECO:0000313" key="9">
    <source>
        <dbReference type="Proteomes" id="UP000009046"/>
    </source>
</evidence>
<dbReference type="InterPro" id="IPR041489">
    <property type="entry name" value="PDZ_6"/>
</dbReference>
<dbReference type="STRING" id="121224.E0V915"/>
<reference evidence="7" key="2">
    <citation type="submission" date="2007-04" db="EMBL/GenBank/DDBJ databases">
        <title>The genome of the human body louse.</title>
        <authorList>
            <consortium name="The Human Body Louse Genome Consortium"/>
            <person name="Kirkness E."/>
            <person name="Walenz B."/>
            <person name="Hass B."/>
            <person name="Bruggner R."/>
            <person name="Strausberg R."/>
        </authorList>
    </citation>
    <scope>NUCLEOTIDE SEQUENCE</scope>
    <source>
        <strain evidence="7">USDA</strain>
    </source>
</reference>
<dbReference type="GeneID" id="8233349"/>
<reference evidence="8" key="3">
    <citation type="submission" date="2021-02" db="UniProtKB">
        <authorList>
            <consortium name="EnsemblMetazoa"/>
        </authorList>
    </citation>
    <scope>IDENTIFICATION</scope>
    <source>
        <strain evidence="8">USDA</strain>
    </source>
</reference>
<evidence type="ECO:0000313" key="7">
    <source>
        <dbReference type="EMBL" id="EEB09871.1"/>
    </source>
</evidence>
<dbReference type="EMBL" id="DS234988">
    <property type="protein sequence ID" value="EEB09871.1"/>
    <property type="molecule type" value="Genomic_DNA"/>
</dbReference>
<dbReference type="Proteomes" id="UP000009046">
    <property type="component" value="Unassembled WGS sequence"/>
</dbReference>
<accession>E0V915</accession>
<keyword evidence="9" id="KW-1185">Reference proteome</keyword>
<keyword evidence="3" id="KW-0862">Zinc</keyword>
<evidence type="ECO:0000256" key="2">
    <source>
        <dbReference type="ARBA" id="ARBA00022771"/>
    </source>
</evidence>
<organism>
    <name type="scientific">Pediculus humanus subsp. corporis</name>
    <name type="common">Body louse</name>
    <dbReference type="NCBI Taxonomy" id="121224"/>
    <lineage>
        <taxon>Eukaryota</taxon>
        <taxon>Metazoa</taxon>
        <taxon>Ecdysozoa</taxon>
        <taxon>Arthropoda</taxon>
        <taxon>Hexapoda</taxon>
        <taxon>Insecta</taxon>
        <taxon>Pterygota</taxon>
        <taxon>Neoptera</taxon>
        <taxon>Paraneoptera</taxon>
        <taxon>Psocodea</taxon>
        <taxon>Troctomorpha</taxon>
        <taxon>Phthiraptera</taxon>
        <taxon>Anoplura</taxon>
        <taxon>Pediculidae</taxon>
        <taxon>Pediculus</taxon>
    </lineage>
</organism>
<evidence type="ECO:0000256" key="4">
    <source>
        <dbReference type="PROSITE-ProRule" id="PRU00175"/>
    </source>
</evidence>
<dbReference type="eggNOG" id="KOG3002">
    <property type="taxonomic scope" value="Eukaryota"/>
</dbReference>
<dbReference type="RefSeq" id="XP_002422609.1">
    <property type="nucleotide sequence ID" value="XM_002422564.1"/>
</dbReference>
<dbReference type="Pfam" id="PF17820">
    <property type="entry name" value="PDZ_6"/>
    <property type="match status" value="1"/>
</dbReference>